<dbReference type="AlphaFoldDB" id="A0A1H8UWN2"/>
<organism evidence="1 2">
    <name type="scientific">Halorientalis persicus</name>
    <dbReference type="NCBI Taxonomy" id="1367881"/>
    <lineage>
        <taxon>Archaea</taxon>
        <taxon>Methanobacteriati</taxon>
        <taxon>Methanobacteriota</taxon>
        <taxon>Stenosarchaea group</taxon>
        <taxon>Halobacteria</taxon>
        <taxon>Halobacteriales</taxon>
        <taxon>Haloarculaceae</taxon>
        <taxon>Halorientalis</taxon>
    </lineage>
</organism>
<proteinExistence type="predicted"/>
<keyword evidence="2" id="KW-1185">Reference proteome</keyword>
<accession>A0A1H8UWN2</accession>
<sequence length="51" mass="5607">MHGITGWISNIGQLLNGCLYPHLEGFVQYNMPPFTGASWYFAVGAFNDLSA</sequence>
<gene>
    <name evidence="1" type="ORF">SAMN05216388_103142</name>
</gene>
<dbReference type="Proteomes" id="UP000198775">
    <property type="component" value="Unassembled WGS sequence"/>
</dbReference>
<dbReference type="EMBL" id="FOCX01000031">
    <property type="protein sequence ID" value="SEP07556.1"/>
    <property type="molecule type" value="Genomic_DNA"/>
</dbReference>
<reference evidence="2" key="1">
    <citation type="submission" date="2016-10" db="EMBL/GenBank/DDBJ databases">
        <authorList>
            <person name="Varghese N."/>
            <person name="Submissions S."/>
        </authorList>
    </citation>
    <scope>NUCLEOTIDE SEQUENCE [LARGE SCALE GENOMIC DNA]</scope>
    <source>
        <strain evidence="2">IBRC-M 10043</strain>
    </source>
</reference>
<protein>
    <submittedName>
        <fullName evidence="1">Uncharacterized protein</fullName>
    </submittedName>
</protein>
<name>A0A1H8UWN2_9EURY</name>
<evidence type="ECO:0000313" key="2">
    <source>
        <dbReference type="Proteomes" id="UP000198775"/>
    </source>
</evidence>
<evidence type="ECO:0000313" key="1">
    <source>
        <dbReference type="EMBL" id="SEP07556.1"/>
    </source>
</evidence>